<evidence type="ECO:0000259" key="3">
    <source>
        <dbReference type="Pfam" id="PF22675"/>
    </source>
</evidence>
<comment type="caution">
    <text evidence="5">The sequence shown here is derived from an EMBL/GenBank/DDBJ whole genome shotgun (WGS) entry which is preliminary data.</text>
</comment>
<dbReference type="InterPro" id="IPR055256">
    <property type="entry name" value="KH_1_KHDC4/BBP-like"/>
</dbReference>
<organism evidence="5 6">
    <name type="scientific">Taxus chinensis</name>
    <name type="common">Chinese yew</name>
    <name type="synonym">Taxus wallichiana var. chinensis</name>
    <dbReference type="NCBI Taxonomy" id="29808"/>
    <lineage>
        <taxon>Eukaryota</taxon>
        <taxon>Viridiplantae</taxon>
        <taxon>Streptophyta</taxon>
        <taxon>Embryophyta</taxon>
        <taxon>Tracheophyta</taxon>
        <taxon>Spermatophyta</taxon>
        <taxon>Pinopsida</taxon>
        <taxon>Pinidae</taxon>
        <taxon>Conifers II</taxon>
        <taxon>Cupressales</taxon>
        <taxon>Taxaceae</taxon>
        <taxon>Taxus</taxon>
    </lineage>
</organism>
<evidence type="ECO:0000313" key="5">
    <source>
        <dbReference type="EMBL" id="KAH9299379.1"/>
    </source>
</evidence>
<feature type="non-terminal residue" evidence="5">
    <location>
        <position position="1"/>
    </location>
</feature>
<evidence type="ECO:0000313" key="6">
    <source>
        <dbReference type="Proteomes" id="UP000824469"/>
    </source>
</evidence>
<dbReference type="InterPro" id="IPR056149">
    <property type="entry name" value="PRP5/DDX46/KHDC4_KH"/>
</dbReference>
<dbReference type="PANTHER" id="PTHR15744">
    <property type="entry name" value="BLOM7"/>
    <property type="match status" value="1"/>
</dbReference>
<name>A0AA38FB64_TAXCH</name>
<reference evidence="5 6" key="1">
    <citation type="journal article" date="2021" name="Nat. Plants">
        <title>The Taxus genome provides insights into paclitaxel biosynthesis.</title>
        <authorList>
            <person name="Xiong X."/>
            <person name="Gou J."/>
            <person name="Liao Q."/>
            <person name="Li Y."/>
            <person name="Zhou Q."/>
            <person name="Bi G."/>
            <person name="Li C."/>
            <person name="Du R."/>
            <person name="Wang X."/>
            <person name="Sun T."/>
            <person name="Guo L."/>
            <person name="Liang H."/>
            <person name="Lu P."/>
            <person name="Wu Y."/>
            <person name="Zhang Z."/>
            <person name="Ro D.K."/>
            <person name="Shang Y."/>
            <person name="Huang S."/>
            <person name="Yan J."/>
        </authorList>
    </citation>
    <scope>NUCLEOTIDE SEQUENCE [LARGE SCALE GENOMIC DNA]</scope>
    <source>
        <strain evidence="5">Ta-2019</strain>
    </source>
</reference>
<dbReference type="Pfam" id="PF22675">
    <property type="entry name" value="KH-I_KHDC4-BBP"/>
    <property type="match status" value="1"/>
</dbReference>
<evidence type="ECO:0000259" key="4">
    <source>
        <dbReference type="Pfam" id="PF23469"/>
    </source>
</evidence>
<dbReference type="Gene3D" id="3.30.1370.10">
    <property type="entry name" value="K Homology domain, type 1"/>
    <property type="match status" value="2"/>
</dbReference>
<dbReference type="GO" id="GO:0005634">
    <property type="term" value="C:nucleus"/>
    <property type="evidence" value="ECO:0007669"/>
    <property type="project" value="InterPro"/>
</dbReference>
<gene>
    <name evidence="5" type="ORF">KI387_031061</name>
</gene>
<feature type="domain" description="KHDC4/BBP-like KH-domain type I" evidence="3">
    <location>
        <begin position="268"/>
        <end position="343"/>
    </location>
</feature>
<dbReference type="Proteomes" id="UP000824469">
    <property type="component" value="Unassembled WGS sequence"/>
</dbReference>
<dbReference type="Pfam" id="PF23469">
    <property type="entry name" value="KH_12"/>
    <property type="match status" value="1"/>
</dbReference>
<protein>
    <recommendedName>
        <fullName evidence="1">Protein RIK</fullName>
    </recommendedName>
    <alternativeName>
        <fullName evidence="2">Rough sheath 2-interacting KH domain protein</fullName>
    </alternativeName>
</protein>
<dbReference type="PANTHER" id="PTHR15744:SF0">
    <property type="entry name" value="KH HOMOLOGY DOMAIN-CONTAINING PROTEIN 4"/>
    <property type="match status" value="1"/>
</dbReference>
<proteinExistence type="predicted"/>
<evidence type="ECO:0000256" key="2">
    <source>
        <dbReference type="ARBA" id="ARBA00081001"/>
    </source>
</evidence>
<dbReference type="FunFam" id="3.30.1370.10:FF:000037">
    <property type="entry name" value="KH domain protein"/>
    <property type="match status" value="1"/>
</dbReference>
<dbReference type="EMBL" id="JAHRHJ020000010">
    <property type="protein sequence ID" value="KAH9299379.1"/>
    <property type="molecule type" value="Genomic_DNA"/>
</dbReference>
<accession>A0AA38FB64</accession>
<dbReference type="SUPFAM" id="SSF54791">
    <property type="entry name" value="Eukaryotic type KH-domain (KH-domain type I)"/>
    <property type="match status" value="1"/>
</dbReference>
<evidence type="ECO:0000256" key="1">
    <source>
        <dbReference type="ARBA" id="ARBA00070402"/>
    </source>
</evidence>
<feature type="domain" description="ATP-dependent RNA helicase PRP5/DDX46/KHDC4 KH" evidence="4">
    <location>
        <begin position="153"/>
        <end position="235"/>
    </location>
</feature>
<dbReference type="AlphaFoldDB" id="A0AA38FB64"/>
<sequence length="420" mass="46832">QHPLKSSTPYRISASALPLIQLWFRHFSDHYLCLLFFHLCCFFFRLKNKNGRESISQGYWRRGFEPEDHDRQAKEEEKMGPTSRICIICRISHPRNGIICWSWSFTWFWAARYGASTCWGDSVRFNNICFHIISPGFPISIFSTAECSSNCTENQSDPTVRYKLTKRQTQEEIQAKTGAVVITRGKYRPPNGPIENEKPLYLHISSGAHLKDTAERIKAVDQAAVMVEEILKQGRQPQSASTLLCAAPVTGALATPPFSTAVFVGLEADPTLHLVSRIRGPNDQYINHIMNETGATIVLRGRGSENYEGPLGEEIQQPLHLFISSDNAKSLDDAKSLADNLLETVRSECLKFRPPTYQIAVAGSIAAPAMPTASAQLSVTPYQVPSYANSSVGVGPYATVYSQAVISYTQTHNFAVFTFK</sequence>
<dbReference type="InterPro" id="IPR031121">
    <property type="entry name" value="RIK/BLOM7"/>
</dbReference>
<dbReference type="GO" id="GO:0003723">
    <property type="term" value="F:RNA binding"/>
    <property type="evidence" value="ECO:0007669"/>
    <property type="project" value="InterPro"/>
</dbReference>
<keyword evidence="6" id="KW-1185">Reference proteome</keyword>
<dbReference type="InterPro" id="IPR036612">
    <property type="entry name" value="KH_dom_type_1_sf"/>
</dbReference>